<evidence type="ECO:0000256" key="2">
    <source>
        <dbReference type="SAM" id="SignalP"/>
    </source>
</evidence>
<feature type="region of interest" description="Disordered" evidence="1">
    <location>
        <begin position="152"/>
        <end position="176"/>
    </location>
</feature>
<organism evidence="3 4">
    <name type="scientific">Piscinibacter gummiphilus</name>
    <dbReference type="NCBI Taxonomy" id="946333"/>
    <lineage>
        <taxon>Bacteria</taxon>
        <taxon>Pseudomonadati</taxon>
        <taxon>Pseudomonadota</taxon>
        <taxon>Betaproteobacteria</taxon>
        <taxon>Burkholderiales</taxon>
        <taxon>Sphaerotilaceae</taxon>
        <taxon>Piscinibacter</taxon>
    </lineage>
</organism>
<sequence>MQPTRSYPFLLITLLAALAGPSTAAEPPATFAGLWEDCTSFPGTCYGYRLAQDGARVCGSLTEAPAAGNGPRKHGHIRGVVQGNLLTQVAVCGVESRSACPTVLIANRRGLLRCGEGLAETGGRRYTCEEWAGLKQPSPYRPVSAEAFDQRFGAPPPSLCDVPVTPEANAPAPSKQ</sequence>
<keyword evidence="4" id="KW-1185">Reference proteome</keyword>
<protein>
    <submittedName>
        <fullName evidence="3">Uncharacterized protein</fullName>
    </submittedName>
</protein>
<name>A0ABZ0CRG0_9BURK</name>
<evidence type="ECO:0000313" key="3">
    <source>
        <dbReference type="EMBL" id="WOB07576.1"/>
    </source>
</evidence>
<dbReference type="Proteomes" id="UP001303946">
    <property type="component" value="Chromosome"/>
</dbReference>
<gene>
    <name evidence="3" type="ORF">RXV79_22025</name>
</gene>
<accession>A0ABZ0CRG0</accession>
<keyword evidence="2" id="KW-0732">Signal</keyword>
<dbReference type="RefSeq" id="WP_316700234.1">
    <property type="nucleotide sequence ID" value="NZ_CP136336.1"/>
</dbReference>
<feature type="signal peptide" evidence="2">
    <location>
        <begin position="1"/>
        <end position="24"/>
    </location>
</feature>
<evidence type="ECO:0000313" key="4">
    <source>
        <dbReference type="Proteomes" id="UP001303946"/>
    </source>
</evidence>
<feature type="chain" id="PRO_5046134453" evidence="2">
    <location>
        <begin position="25"/>
        <end position="176"/>
    </location>
</feature>
<dbReference type="EMBL" id="CP136336">
    <property type="protein sequence ID" value="WOB07576.1"/>
    <property type="molecule type" value="Genomic_DNA"/>
</dbReference>
<proteinExistence type="predicted"/>
<reference evidence="3 4" key="1">
    <citation type="submission" date="2023-10" db="EMBL/GenBank/DDBJ databases">
        <title>Bacteria for the degradation of biodegradable plastic PBAT(Polybutylene adipate terephthalate).</title>
        <authorList>
            <person name="Weon H.-Y."/>
            <person name="Yeon J."/>
        </authorList>
    </citation>
    <scope>NUCLEOTIDE SEQUENCE [LARGE SCALE GENOMIC DNA]</scope>
    <source>
        <strain evidence="3 4">SBD 7-3</strain>
    </source>
</reference>
<evidence type="ECO:0000256" key="1">
    <source>
        <dbReference type="SAM" id="MobiDB-lite"/>
    </source>
</evidence>